<dbReference type="InterPro" id="IPR006175">
    <property type="entry name" value="YjgF/YER057c/UK114"/>
</dbReference>
<evidence type="ECO:0000313" key="3">
    <source>
        <dbReference type="Proteomes" id="UP000294902"/>
    </source>
</evidence>
<proteinExistence type="inferred from homology"/>
<sequence>MTRKTFNAAGAAPIAPYSHAAYAGDIIFCSGQLPLDASGKIVEGDIKAQTEQCFENCFNVLAAAGLTSDDVVKVTVFLTNMDDFAGMNEVYKNKFTPPYPARSAIGVAALPMGASIEIEMIVKG</sequence>
<evidence type="ECO:0000313" key="2">
    <source>
        <dbReference type="EMBL" id="TCT14912.1"/>
    </source>
</evidence>
<dbReference type="OrthoDB" id="9803101at2"/>
<dbReference type="InterPro" id="IPR006056">
    <property type="entry name" value="RidA"/>
</dbReference>
<dbReference type="PROSITE" id="PS01094">
    <property type="entry name" value="UPF0076"/>
    <property type="match status" value="1"/>
</dbReference>
<name>A0A4R3MPL0_9FIRM</name>
<dbReference type="GO" id="GO:0005829">
    <property type="term" value="C:cytosol"/>
    <property type="evidence" value="ECO:0007669"/>
    <property type="project" value="TreeGrafter"/>
</dbReference>
<dbReference type="GO" id="GO:0019239">
    <property type="term" value="F:deaminase activity"/>
    <property type="evidence" value="ECO:0007669"/>
    <property type="project" value="TreeGrafter"/>
</dbReference>
<dbReference type="CDD" id="cd00448">
    <property type="entry name" value="YjgF_YER057c_UK114_family"/>
    <property type="match status" value="1"/>
</dbReference>
<dbReference type="SUPFAM" id="SSF55298">
    <property type="entry name" value="YjgF-like"/>
    <property type="match status" value="1"/>
</dbReference>
<dbReference type="NCBIfam" id="TIGR00004">
    <property type="entry name" value="Rid family detoxifying hydrolase"/>
    <property type="match status" value="1"/>
</dbReference>
<comment type="caution">
    <text evidence="2">The sequence shown here is derived from an EMBL/GenBank/DDBJ whole genome shotgun (WGS) entry which is preliminary data.</text>
</comment>
<organism evidence="2 3">
    <name type="scientific">Natranaerovirga pectinivora</name>
    <dbReference type="NCBI Taxonomy" id="682400"/>
    <lineage>
        <taxon>Bacteria</taxon>
        <taxon>Bacillati</taxon>
        <taxon>Bacillota</taxon>
        <taxon>Clostridia</taxon>
        <taxon>Lachnospirales</taxon>
        <taxon>Natranaerovirgaceae</taxon>
        <taxon>Natranaerovirga</taxon>
    </lineage>
</organism>
<dbReference type="InterPro" id="IPR035959">
    <property type="entry name" value="RutC-like_sf"/>
</dbReference>
<dbReference type="PANTHER" id="PTHR11803:SF58">
    <property type="entry name" value="PROTEIN HMF1-RELATED"/>
    <property type="match status" value="1"/>
</dbReference>
<gene>
    <name evidence="2" type="ORF">EDC18_10461</name>
</gene>
<evidence type="ECO:0000256" key="1">
    <source>
        <dbReference type="ARBA" id="ARBA00010552"/>
    </source>
</evidence>
<dbReference type="Proteomes" id="UP000294902">
    <property type="component" value="Unassembled WGS sequence"/>
</dbReference>
<dbReference type="EMBL" id="SMAL01000004">
    <property type="protein sequence ID" value="TCT14912.1"/>
    <property type="molecule type" value="Genomic_DNA"/>
</dbReference>
<dbReference type="InterPro" id="IPR019897">
    <property type="entry name" value="RidA_CS"/>
</dbReference>
<dbReference type="Pfam" id="PF01042">
    <property type="entry name" value="Ribonuc_L-PSP"/>
    <property type="match status" value="1"/>
</dbReference>
<protein>
    <submittedName>
        <fullName evidence="2">2-iminobutanoate/2-iminopropanoate deaminase</fullName>
    </submittedName>
</protein>
<dbReference type="FunFam" id="3.30.1330.40:FF:000001">
    <property type="entry name" value="L-PSP family endoribonuclease"/>
    <property type="match status" value="1"/>
</dbReference>
<dbReference type="PANTHER" id="PTHR11803">
    <property type="entry name" value="2-IMINOBUTANOATE/2-IMINOPROPANOATE DEAMINASE RIDA"/>
    <property type="match status" value="1"/>
</dbReference>
<reference evidence="2 3" key="1">
    <citation type="submission" date="2019-03" db="EMBL/GenBank/DDBJ databases">
        <title>Genomic Encyclopedia of Type Strains, Phase IV (KMG-IV): sequencing the most valuable type-strain genomes for metagenomic binning, comparative biology and taxonomic classification.</title>
        <authorList>
            <person name="Goeker M."/>
        </authorList>
    </citation>
    <scope>NUCLEOTIDE SEQUENCE [LARGE SCALE GENOMIC DNA]</scope>
    <source>
        <strain evidence="2 3">DSM 24629</strain>
    </source>
</reference>
<keyword evidence="3" id="KW-1185">Reference proteome</keyword>
<dbReference type="RefSeq" id="WP_132251751.1">
    <property type="nucleotide sequence ID" value="NZ_SMAL01000004.1"/>
</dbReference>
<dbReference type="Gene3D" id="3.30.1330.40">
    <property type="entry name" value="RutC-like"/>
    <property type="match status" value="1"/>
</dbReference>
<dbReference type="AlphaFoldDB" id="A0A4R3MPL0"/>
<accession>A0A4R3MPL0</accession>
<comment type="similarity">
    <text evidence="1">Belongs to the RutC family.</text>
</comment>